<feature type="transmembrane region" description="Helical" evidence="4">
    <location>
        <begin position="291"/>
        <end position="310"/>
    </location>
</feature>
<dbReference type="SUPFAM" id="SSF69593">
    <property type="entry name" value="Glycerol-3-phosphate (1)-acyltransferase"/>
    <property type="match status" value="1"/>
</dbReference>
<dbReference type="PANTHER" id="PTHR10434:SF66">
    <property type="entry name" value="PHOSPHOLIPID_GLYCEROL ACYLTRANSFERASE DOMAIN-CONTAINING PROTEIN"/>
    <property type="match status" value="1"/>
</dbReference>
<evidence type="ECO:0000313" key="6">
    <source>
        <dbReference type="EMBL" id="SDX37546.1"/>
    </source>
</evidence>
<feature type="transmembrane region" description="Helical" evidence="4">
    <location>
        <begin position="260"/>
        <end position="285"/>
    </location>
</feature>
<feature type="transmembrane region" description="Helical" evidence="4">
    <location>
        <begin position="228"/>
        <end position="248"/>
    </location>
</feature>
<evidence type="ECO:0000313" key="7">
    <source>
        <dbReference type="Proteomes" id="UP000198711"/>
    </source>
</evidence>
<dbReference type="Proteomes" id="UP000198711">
    <property type="component" value="Unassembled WGS sequence"/>
</dbReference>
<name>A0A8X8IHV8_9BACT</name>
<comment type="pathway">
    <text evidence="1">Lipid metabolism.</text>
</comment>
<dbReference type="AlphaFoldDB" id="A0A8X8IHV8"/>
<evidence type="ECO:0000256" key="2">
    <source>
        <dbReference type="ARBA" id="ARBA00022679"/>
    </source>
</evidence>
<feature type="domain" description="Phospholipid/glycerol acyltransferase" evidence="5">
    <location>
        <begin position="42"/>
        <end position="167"/>
    </location>
</feature>
<keyword evidence="2" id="KW-0808">Transferase</keyword>
<dbReference type="PANTHER" id="PTHR10434">
    <property type="entry name" value="1-ACYL-SN-GLYCEROL-3-PHOSPHATE ACYLTRANSFERASE"/>
    <property type="match status" value="1"/>
</dbReference>
<evidence type="ECO:0000259" key="5">
    <source>
        <dbReference type="SMART" id="SM00563"/>
    </source>
</evidence>
<keyword evidence="4" id="KW-1133">Transmembrane helix</keyword>
<organism evidence="6 7">
    <name type="scientific">Hydrobacter penzbergensis</name>
    <dbReference type="NCBI Taxonomy" id="1235997"/>
    <lineage>
        <taxon>Bacteria</taxon>
        <taxon>Pseudomonadati</taxon>
        <taxon>Bacteroidota</taxon>
        <taxon>Chitinophagia</taxon>
        <taxon>Chitinophagales</taxon>
        <taxon>Chitinophagaceae</taxon>
        <taxon>Hydrobacter</taxon>
    </lineage>
</organism>
<protein>
    <submittedName>
        <fullName evidence="6">1-acyl-sn-glycerol-3-phosphate acyltransferases</fullName>
    </submittedName>
</protein>
<evidence type="ECO:0000256" key="4">
    <source>
        <dbReference type="SAM" id="Phobius"/>
    </source>
</evidence>
<keyword evidence="7" id="KW-1185">Reference proteome</keyword>
<evidence type="ECO:0000256" key="1">
    <source>
        <dbReference type="ARBA" id="ARBA00005189"/>
    </source>
</evidence>
<comment type="caution">
    <text evidence="6">The sequence shown here is derived from an EMBL/GenBank/DDBJ whole genome shotgun (WGS) entry which is preliminary data.</text>
</comment>
<dbReference type="GO" id="GO:0006654">
    <property type="term" value="P:phosphatidic acid biosynthetic process"/>
    <property type="evidence" value="ECO:0007669"/>
    <property type="project" value="TreeGrafter"/>
</dbReference>
<dbReference type="SMART" id="SM00563">
    <property type="entry name" value="PlsC"/>
    <property type="match status" value="1"/>
</dbReference>
<dbReference type="EMBL" id="FNNO01000014">
    <property type="protein sequence ID" value="SDX37546.1"/>
    <property type="molecule type" value="Genomic_DNA"/>
</dbReference>
<reference evidence="6 7" key="1">
    <citation type="submission" date="2016-10" db="EMBL/GenBank/DDBJ databases">
        <authorList>
            <person name="Varghese N."/>
            <person name="Submissions S."/>
        </authorList>
    </citation>
    <scope>NUCLEOTIDE SEQUENCE [LARGE SCALE GENOMIC DNA]</scope>
    <source>
        <strain evidence="6 7">DSM 25353</strain>
    </source>
</reference>
<evidence type="ECO:0000256" key="3">
    <source>
        <dbReference type="ARBA" id="ARBA00023315"/>
    </source>
</evidence>
<gene>
    <name evidence="6" type="ORF">SAMN05444410_11477</name>
</gene>
<dbReference type="GO" id="GO:0003841">
    <property type="term" value="F:1-acylglycerol-3-phosphate O-acyltransferase activity"/>
    <property type="evidence" value="ECO:0007669"/>
    <property type="project" value="TreeGrafter"/>
</dbReference>
<dbReference type="InterPro" id="IPR002123">
    <property type="entry name" value="Plipid/glycerol_acylTrfase"/>
</dbReference>
<sequence length="330" mass="38087">MGKPFDILLYALLKIFVRLGLPLFCKQIQIRNKEALASKGPMLITANHPNAFLDAIIIAAYCKHRVYFLARGDFFSKPWQYKLLRLLNMMPVFKQNERKKNKELNNHSFEQAEAILSQNGILLVFIEGICVNKHELQPFKKTAARIALRCQEKKIPLSVLPIVITYDSLNGPGKTVCLEAGTILPETALLPFQNNAPQNIQYFNQALFNYINGVLQKRTRPLSKELNLGAKLISIVACLLYILPYSIIQKIVHNKTRNTVFYDSVLFTTILLLYPVYLLLITWLFHFLHLPFTWIVLMILLHLLAAWYAVQCLPYPFKNRPENGKYQEPR</sequence>
<keyword evidence="3 6" id="KW-0012">Acyltransferase</keyword>
<proteinExistence type="predicted"/>
<accession>A0A8X8IHV8</accession>
<keyword evidence="4" id="KW-0472">Membrane</keyword>
<dbReference type="Pfam" id="PF01553">
    <property type="entry name" value="Acyltransferase"/>
    <property type="match status" value="1"/>
</dbReference>
<keyword evidence="4" id="KW-0812">Transmembrane</keyword>